<reference evidence="3" key="1">
    <citation type="journal article" date="2019" name="Int. J. Syst. Evol. Microbiol.">
        <title>The Global Catalogue of Microorganisms (GCM) 10K type strain sequencing project: providing services to taxonomists for standard genome sequencing and annotation.</title>
        <authorList>
            <consortium name="The Broad Institute Genomics Platform"/>
            <consortium name="The Broad Institute Genome Sequencing Center for Infectious Disease"/>
            <person name="Wu L."/>
            <person name="Ma J."/>
        </authorList>
    </citation>
    <scope>NUCLEOTIDE SEQUENCE [LARGE SCALE GENOMIC DNA]</scope>
    <source>
        <strain evidence="3">CGMCC 1.13574</strain>
    </source>
</reference>
<dbReference type="RefSeq" id="WP_386047233.1">
    <property type="nucleotide sequence ID" value="NZ_JBHUIO010000008.1"/>
</dbReference>
<organism evidence="2 3">
    <name type="scientific">Tumebacillus lipolyticus</name>
    <dbReference type="NCBI Taxonomy" id="1280370"/>
    <lineage>
        <taxon>Bacteria</taxon>
        <taxon>Bacillati</taxon>
        <taxon>Bacillota</taxon>
        <taxon>Bacilli</taxon>
        <taxon>Bacillales</taxon>
        <taxon>Alicyclobacillaceae</taxon>
        <taxon>Tumebacillus</taxon>
    </lineage>
</organism>
<gene>
    <name evidence="2" type="ORF">ACFSOY_12855</name>
</gene>
<dbReference type="InterPro" id="IPR051678">
    <property type="entry name" value="AGP_Transferase"/>
</dbReference>
<evidence type="ECO:0000259" key="1">
    <source>
        <dbReference type="Pfam" id="PF01636"/>
    </source>
</evidence>
<dbReference type="PANTHER" id="PTHR21310:SF15">
    <property type="entry name" value="AMINOGLYCOSIDE PHOSPHOTRANSFERASE DOMAIN-CONTAINING PROTEIN"/>
    <property type="match status" value="1"/>
</dbReference>
<dbReference type="PANTHER" id="PTHR21310">
    <property type="entry name" value="AMINOGLYCOSIDE PHOSPHOTRANSFERASE-RELATED-RELATED"/>
    <property type="match status" value="1"/>
</dbReference>
<feature type="domain" description="Aminoglycoside phosphotransferase" evidence="1">
    <location>
        <begin position="17"/>
        <end position="234"/>
    </location>
</feature>
<evidence type="ECO:0000313" key="2">
    <source>
        <dbReference type="EMBL" id="MFD2170873.1"/>
    </source>
</evidence>
<proteinExistence type="predicted"/>
<dbReference type="Pfam" id="PF01636">
    <property type="entry name" value="APH"/>
    <property type="match status" value="1"/>
</dbReference>
<dbReference type="InterPro" id="IPR002575">
    <property type="entry name" value="Aminoglycoside_PTrfase"/>
</dbReference>
<dbReference type="Proteomes" id="UP001597343">
    <property type="component" value="Unassembled WGS sequence"/>
</dbReference>
<dbReference type="SUPFAM" id="SSF56112">
    <property type="entry name" value="Protein kinase-like (PK-like)"/>
    <property type="match status" value="1"/>
</dbReference>
<keyword evidence="3" id="KW-1185">Reference proteome</keyword>
<dbReference type="InterPro" id="IPR011009">
    <property type="entry name" value="Kinase-like_dom_sf"/>
</dbReference>
<name>A0ABW4ZXZ3_9BACL</name>
<dbReference type="Gene3D" id="3.30.200.20">
    <property type="entry name" value="Phosphorylase Kinase, domain 1"/>
    <property type="match status" value="1"/>
</dbReference>
<evidence type="ECO:0000313" key="3">
    <source>
        <dbReference type="Proteomes" id="UP001597343"/>
    </source>
</evidence>
<comment type="caution">
    <text evidence="2">The sequence shown here is derived from an EMBL/GenBank/DDBJ whole genome shotgun (WGS) entry which is preliminary data.</text>
</comment>
<accession>A0ABW4ZXZ3</accession>
<protein>
    <submittedName>
        <fullName evidence="2">Phosphotransferase family protein</fullName>
    </submittedName>
</protein>
<dbReference type="Gene3D" id="3.90.1200.10">
    <property type="match status" value="1"/>
</dbReference>
<sequence length="285" mass="32983">MIETIYRHHPELRGESARVIAHGWANQVWIVGERLVFRFPRTAEGKQELRREQLLLPDLARSLPVQVPQFLYQSPLDEEITYVGYQQIPGTPLTPAHFQKLDRAKKLKLSVTLASFLTTLHTHRPQISLPTVGKESWEAFYQEIEQKAFSRLNRAERDWTKRSFESFLTDSRNFCYEPRLLHGDFSADHLLHQAGELSGVIDFGDVRLGDPAYDFVGLFAAYGAEFTKEVVKRYGLPQDELFWQRVTGFYVQRLPFHAILSGLDTGNEERVQIGLQQLREGVDRR</sequence>
<dbReference type="EMBL" id="JBHUIO010000008">
    <property type="protein sequence ID" value="MFD2170873.1"/>
    <property type="molecule type" value="Genomic_DNA"/>
</dbReference>